<dbReference type="GeneID" id="36593750"/>
<reference evidence="6 7" key="1">
    <citation type="submission" date="2016-04" db="EMBL/GenBank/DDBJ databases">
        <title>A degradative enzymes factory behind the ericoid mycorrhizal symbiosis.</title>
        <authorList>
            <consortium name="DOE Joint Genome Institute"/>
            <person name="Martino E."/>
            <person name="Morin E."/>
            <person name="Grelet G."/>
            <person name="Kuo A."/>
            <person name="Kohler A."/>
            <person name="Daghino S."/>
            <person name="Barry K."/>
            <person name="Choi C."/>
            <person name="Cichocki N."/>
            <person name="Clum A."/>
            <person name="Copeland A."/>
            <person name="Hainaut M."/>
            <person name="Haridas S."/>
            <person name="Labutti K."/>
            <person name="Lindquist E."/>
            <person name="Lipzen A."/>
            <person name="Khouja H.-R."/>
            <person name="Murat C."/>
            <person name="Ohm R."/>
            <person name="Olson A."/>
            <person name="Spatafora J."/>
            <person name="Veneault-Fourrey C."/>
            <person name="Henrissat B."/>
            <person name="Grigoriev I."/>
            <person name="Martin F."/>
            <person name="Perotto S."/>
        </authorList>
    </citation>
    <scope>NUCLEOTIDE SEQUENCE [LARGE SCALE GENOMIC DNA]</scope>
    <source>
        <strain evidence="6 7">E</strain>
    </source>
</reference>
<dbReference type="PANTHER" id="PTHR23502:SF34">
    <property type="entry name" value="PROTEIN HOL1"/>
    <property type="match status" value="1"/>
</dbReference>
<comment type="subcellular location">
    <subcellularLocation>
        <location evidence="1">Membrane</location>
        <topology evidence="1">Multi-pass membrane protein</topology>
    </subcellularLocation>
</comment>
<evidence type="ECO:0000256" key="2">
    <source>
        <dbReference type="ARBA" id="ARBA00022692"/>
    </source>
</evidence>
<evidence type="ECO:0000256" key="3">
    <source>
        <dbReference type="ARBA" id="ARBA00022989"/>
    </source>
</evidence>
<feature type="transmembrane region" description="Helical" evidence="5">
    <location>
        <begin position="395"/>
        <end position="414"/>
    </location>
</feature>
<feature type="transmembrane region" description="Helical" evidence="5">
    <location>
        <begin position="168"/>
        <end position="193"/>
    </location>
</feature>
<keyword evidence="2 5" id="KW-0812">Transmembrane</keyword>
<feature type="transmembrane region" description="Helical" evidence="5">
    <location>
        <begin position="55"/>
        <end position="73"/>
    </location>
</feature>
<dbReference type="GO" id="GO:0005886">
    <property type="term" value="C:plasma membrane"/>
    <property type="evidence" value="ECO:0007669"/>
    <property type="project" value="TreeGrafter"/>
</dbReference>
<gene>
    <name evidence="6" type="ORF">K444DRAFT_650916</name>
</gene>
<accession>A0A2J6TMB7</accession>
<feature type="transmembrane region" description="Helical" evidence="5">
    <location>
        <begin position="370"/>
        <end position="389"/>
    </location>
</feature>
<dbReference type="EMBL" id="KZ613772">
    <property type="protein sequence ID" value="PMD64147.1"/>
    <property type="molecule type" value="Genomic_DNA"/>
</dbReference>
<feature type="transmembrane region" description="Helical" evidence="5">
    <location>
        <begin position="93"/>
        <end position="118"/>
    </location>
</feature>
<dbReference type="PANTHER" id="PTHR23502">
    <property type="entry name" value="MAJOR FACILITATOR SUPERFAMILY"/>
    <property type="match status" value="1"/>
</dbReference>
<evidence type="ECO:0000313" key="7">
    <source>
        <dbReference type="Proteomes" id="UP000235371"/>
    </source>
</evidence>
<dbReference type="Proteomes" id="UP000235371">
    <property type="component" value="Unassembled WGS sequence"/>
</dbReference>
<evidence type="ECO:0000313" key="6">
    <source>
        <dbReference type="EMBL" id="PMD64147.1"/>
    </source>
</evidence>
<feature type="transmembrane region" description="Helical" evidence="5">
    <location>
        <begin position="199"/>
        <end position="219"/>
    </location>
</feature>
<dbReference type="OrthoDB" id="5215911at2759"/>
<keyword evidence="7" id="KW-1185">Reference proteome</keyword>
<dbReference type="RefSeq" id="XP_024741051.1">
    <property type="nucleotide sequence ID" value="XM_024885673.1"/>
</dbReference>
<dbReference type="Gene3D" id="1.20.1250.20">
    <property type="entry name" value="MFS general substrate transporter like domains"/>
    <property type="match status" value="2"/>
</dbReference>
<dbReference type="Pfam" id="PF07690">
    <property type="entry name" value="MFS_1"/>
    <property type="match status" value="1"/>
</dbReference>
<dbReference type="GO" id="GO:0022857">
    <property type="term" value="F:transmembrane transporter activity"/>
    <property type="evidence" value="ECO:0007669"/>
    <property type="project" value="InterPro"/>
</dbReference>
<evidence type="ECO:0000256" key="4">
    <source>
        <dbReference type="ARBA" id="ARBA00023136"/>
    </source>
</evidence>
<dbReference type="STRING" id="1095630.A0A2J6TMB7"/>
<name>A0A2J6TMB7_9HELO</name>
<organism evidence="6 7">
    <name type="scientific">Hyaloscypha bicolor E</name>
    <dbReference type="NCBI Taxonomy" id="1095630"/>
    <lineage>
        <taxon>Eukaryota</taxon>
        <taxon>Fungi</taxon>
        <taxon>Dikarya</taxon>
        <taxon>Ascomycota</taxon>
        <taxon>Pezizomycotina</taxon>
        <taxon>Leotiomycetes</taxon>
        <taxon>Helotiales</taxon>
        <taxon>Hyaloscyphaceae</taxon>
        <taxon>Hyaloscypha</taxon>
        <taxon>Hyaloscypha bicolor</taxon>
    </lineage>
</organism>
<evidence type="ECO:0000256" key="1">
    <source>
        <dbReference type="ARBA" id="ARBA00004141"/>
    </source>
</evidence>
<dbReference type="SUPFAM" id="SSF103473">
    <property type="entry name" value="MFS general substrate transporter"/>
    <property type="match status" value="1"/>
</dbReference>
<dbReference type="AlphaFoldDB" id="A0A2J6TMB7"/>
<evidence type="ECO:0000256" key="5">
    <source>
        <dbReference type="SAM" id="Phobius"/>
    </source>
</evidence>
<keyword evidence="3 5" id="KW-1133">Transmembrane helix</keyword>
<proteinExistence type="predicted"/>
<keyword evidence="4 5" id="KW-0472">Membrane</keyword>
<feature type="transmembrane region" description="Helical" evidence="5">
    <location>
        <begin position="435"/>
        <end position="457"/>
    </location>
</feature>
<protein>
    <submittedName>
        <fullName evidence="6">MFS general substrate transporter</fullName>
    </submittedName>
</protein>
<sequence length="489" mass="54236">MSTEDFLPGTKLLYNEHGFVLSQHTELKKHGDIVLAPQPTDHPDDLLHWSFKRKCWHALLLLLITALTGATTNDSGSAQFQENDELEISYASFNAGAGVLFIGIGYWTLLISPAVWLYGRRISYLFAMGNKTSDAIWNQLFVGASESCSEANVQLSLMDIFFQHQRGAVLGSYMLAISAGTYLGPLVASYIAANMGWRWIGWFRAILSGLLAIVVFFGLEETAFDRNAHLLVDGINTTDSTEETSHGHEFSDATKEKMTSELKNARDVVPNPVATAGKTYCQRIALITLAPNVRGTGFKQYFSRLFHALRWGAQDAWRTFYLTTEADNWVEAPWNYSTAALGAMNVPCLIGAVLGCAYGGWFSDPFEMRLWLLIPATFLFPLGMLLFGVASAEGWSWPVPYVALGFIGFGWGNAGDVRMAYLEDCYPKMVLEGMVGVAVINCTIGMIFTFGASPWLATSRTLNTWIAIGTCREWTAERYNRFLVLRDGL</sequence>
<dbReference type="InterPro" id="IPR011701">
    <property type="entry name" value="MFS"/>
</dbReference>
<dbReference type="InterPro" id="IPR036259">
    <property type="entry name" value="MFS_trans_sf"/>
</dbReference>
<dbReference type="InParanoid" id="A0A2J6TMB7"/>